<dbReference type="Pfam" id="PF00535">
    <property type="entry name" value="Glycos_transf_2"/>
    <property type="match status" value="1"/>
</dbReference>
<comment type="caution">
    <text evidence="2">The sequence shown here is derived from an EMBL/GenBank/DDBJ whole genome shotgun (WGS) entry which is preliminary data.</text>
</comment>
<evidence type="ECO:0000259" key="1">
    <source>
        <dbReference type="Pfam" id="PF00535"/>
    </source>
</evidence>
<dbReference type="Proteomes" id="UP001142175">
    <property type="component" value="Unassembled WGS sequence"/>
</dbReference>
<dbReference type="EMBL" id="JANSUY010000003">
    <property type="protein sequence ID" value="MCR9014848.1"/>
    <property type="molecule type" value="Genomic_DNA"/>
</dbReference>
<dbReference type="PANTHER" id="PTHR22916:SF3">
    <property type="entry name" value="UDP-GLCNAC:BETAGAL BETA-1,3-N-ACETYLGLUCOSAMINYLTRANSFERASE-LIKE PROTEIN 1"/>
    <property type="match status" value="1"/>
</dbReference>
<dbReference type="Gene3D" id="3.90.550.10">
    <property type="entry name" value="Spore Coat Polysaccharide Biosynthesis Protein SpsA, Chain A"/>
    <property type="match status" value="1"/>
</dbReference>
<sequence>MDFKVSIIIPVFNVELFLEEAVTSAINIKEVGEVLLVEDGSSDNSLALCEKLAKEFPKVRLIVHENNVNRGVSISRNLGVANATFDYVAFLDADDWYLPQRFEIEKQVFESNPDVDGVYGGTGFFFENTGTLDPLQLTTVNKITAPEDLIFTLLDGKGDRFTTDAITFKRSFFIGLGGFDQMLKLAEDTDLWMRASVKGKLFPGQIDSPIAIRRVHDNNSFKKINQETTKALYEKLFRYFLLEGDIPKKAFAIIFKRYIGTRTNSISGRYFNAIIEIMKNPKCIRKLI</sequence>
<reference evidence="2" key="1">
    <citation type="submission" date="2022-08" db="EMBL/GenBank/DDBJ databases">
        <authorList>
            <person name="Zhang D."/>
        </authorList>
    </citation>
    <scope>NUCLEOTIDE SEQUENCE</scope>
    <source>
        <strain evidence="2">XJ19-11</strain>
    </source>
</reference>
<name>A0A9X2P5V0_9BACT</name>
<accession>A0A9X2P5V0</accession>
<keyword evidence="3" id="KW-1185">Reference proteome</keyword>
<dbReference type="InterPro" id="IPR029044">
    <property type="entry name" value="Nucleotide-diphossugar_trans"/>
</dbReference>
<dbReference type="InterPro" id="IPR001173">
    <property type="entry name" value="Glyco_trans_2-like"/>
</dbReference>
<dbReference type="GO" id="GO:0016758">
    <property type="term" value="F:hexosyltransferase activity"/>
    <property type="evidence" value="ECO:0007669"/>
    <property type="project" value="UniProtKB-ARBA"/>
</dbReference>
<dbReference type="PANTHER" id="PTHR22916">
    <property type="entry name" value="GLYCOSYLTRANSFERASE"/>
    <property type="match status" value="1"/>
</dbReference>
<dbReference type="SUPFAM" id="SSF53448">
    <property type="entry name" value="Nucleotide-diphospho-sugar transferases"/>
    <property type="match status" value="1"/>
</dbReference>
<dbReference type="CDD" id="cd00761">
    <property type="entry name" value="Glyco_tranf_GTA_type"/>
    <property type="match status" value="1"/>
</dbReference>
<evidence type="ECO:0000313" key="2">
    <source>
        <dbReference type="EMBL" id="MCR9014848.1"/>
    </source>
</evidence>
<gene>
    <name evidence="2" type="ORF">NU887_07340</name>
</gene>
<dbReference type="RefSeq" id="WP_258422726.1">
    <property type="nucleotide sequence ID" value="NZ_JANSUY010000003.1"/>
</dbReference>
<feature type="domain" description="Glycosyltransferase 2-like" evidence="1">
    <location>
        <begin position="6"/>
        <end position="140"/>
    </location>
</feature>
<organism evidence="2 3">
    <name type="scientific">Aquiflexum gelatinilyticum</name>
    <dbReference type="NCBI Taxonomy" id="2961943"/>
    <lineage>
        <taxon>Bacteria</taxon>
        <taxon>Pseudomonadati</taxon>
        <taxon>Bacteroidota</taxon>
        <taxon>Cytophagia</taxon>
        <taxon>Cytophagales</taxon>
        <taxon>Cyclobacteriaceae</taxon>
        <taxon>Aquiflexum</taxon>
    </lineage>
</organism>
<proteinExistence type="predicted"/>
<protein>
    <submittedName>
        <fullName evidence="2">Glycosyltransferase</fullName>
    </submittedName>
</protein>
<dbReference type="AlphaFoldDB" id="A0A9X2P5V0"/>
<evidence type="ECO:0000313" key="3">
    <source>
        <dbReference type="Proteomes" id="UP001142175"/>
    </source>
</evidence>